<evidence type="ECO:0000313" key="6">
    <source>
        <dbReference type="Proteomes" id="UP000002725"/>
    </source>
</evidence>
<organism evidence="5 6">
    <name type="scientific">Prosthecochloris aestuarii (strain DSM 271 / SK 413)</name>
    <dbReference type="NCBI Taxonomy" id="290512"/>
    <lineage>
        <taxon>Bacteria</taxon>
        <taxon>Pseudomonadati</taxon>
        <taxon>Chlorobiota</taxon>
        <taxon>Chlorobiia</taxon>
        <taxon>Chlorobiales</taxon>
        <taxon>Chlorobiaceae</taxon>
        <taxon>Prosthecochloris</taxon>
    </lineage>
</organism>
<dbReference type="GO" id="GO:0006465">
    <property type="term" value="P:signal peptide processing"/>
    <property type="evidence" value="ECO:0007669"/>
    <property type="project" value="InterPro"/>
</dbReference>
<dbReference type="EMBL" id="CP001109">
    <property type="protein sequence ID" value="ACF47333.1"/>
    <property type="molecule type" value="Genomic_DNA"/>
</dbReference>
<dbReference type="HOGENOM" id="CLU_104604_3_1_10"/>
<dbReference type="InterPro" id="IPR000223">
    <property type="entry name" value="Pept_S26A_signal_pept_1"/>
</dbReference>
<evidence type="ECO:0000256" key="3">
    <source>
        <dbReference type="RuleBase" id="RU362042"/>
    </source>
</evidence>
<dbReference type="eggNOG" id="COG4959">
    <property type="taxonomic scope" value="Bacteria"/>
</dbReference>
<reference evidence="5" key="1">
    <citation type="submission" date="2008-06" db="EMBL/GenBank/DDBJ databases">
        <title>Complete sequence of plasmid of Prosthecochloris aestuarii DSM 271.</title>
        <authorList>
            <consortium name="US DOE Joint Genome Institute"/>
            <person name="Lucas S."/>
            <person name="Copeland A."/>
            <person name="Lapidus A."/>
            <person name="Glavina del Rio T."/>
            <person name="Dalin E."/>
            <person name="Tice H."/>
            <person name="Bruce D."/>
            <person name="Goodwin L."/>
            <person name="Pitluck S."/>
            <person name="Schmutz J."/>
            <person name="Larimer F."/>
            <person name="Land M."/>
            <person name="Hauser L."/>
            <person name="Kyrpides N."/>
            <person name="Anderson I."/>
            <person name="Liu Z."/>
            <person name="Li T."/>
            <person name="Zhao F."/>
            <person name="Overmann J."/>
            <person name="Bryant D.A."/>
            <person name="Richardson P."/>
        </authorList>
    </citation>
    <scope>NUCLEOTIDE SEQUENCE [LARGE SCALE GENOMIC DNA]</scope>
    <source>
        <strain evidence="5">DSM 271</strain>
        <plasmid evidence="5">pPAES01</plasmid>
    </source>
</reference>
<feature type="transmembrane region" description="Helical" evidence="3">
    <location>
        <begin position="7"/>
        <end position="28"/>
    </location>
</feature>
<keyword evidence="5" id="KW-0614">Plasmid</keyword>
<evidence type="ECO:0000256" key="1">
    <source>
        <dbReference type="ARBA" id="ARBA00009370"/>
    </source>
</evidence>
<dbReference type="EC" id="3.4.21.89" evidence="3"/>
<dbReference type="MEROPS" id="S26.014"/>
<dbReference type="InterPro" id="IPR036286">
    <property type="entry name" value="LexA/Signal_pep-like_sf"/>
</dbReference>
<dbReference type="RefSeq" id="WP_012509538.1">
    <property type="nucleotide sequence ID" value="NC_011061.1"/>
</dbReference>
<keyword evidence="3" id="KW-0472">Membrane</keyword>
<keyword evidence="3" id="KW-1133">Transmembrane helix</keyword>
<proteinExistence type="inferred from homology"/>
<sequence length="187" mass="20544">MKGLHTLRPLLFSAGMTLLLVMMAGWYLPGRVIFNYTDSLPHGVYLIRDIRTCEHGDVVVFPVPQHVRKLVQDRGWLNEGDMLMKPVLARSGEECCMRDGLLVINGRTVSRISATDADGRSMPVTEFCGTVPDGMIIVGTAMENSFDSRYFGPVAVSSVTGKAVALLTWESGRQDRQGSHGNEQEAS</sequence>
<accession>B4S9K6</accession>
<dbReference type="KEGG" id="paa:Paes_2342"/>
<dbReference type="Gene3D" id="2.10.109.10">
    <property type="entry name" value="Umud Fragment, subunit A"/>
    <property type="match status" value="1"/>
</dbReference>
<evidence type="ECO:0000256" key="2">
    <source>
        <dbReference type="ARBA" id="ARBA00019232"/>
    </source>
</evidence>
<gene>
    <name evidence="5" type="ordered locus">Paes_2342</name>
</gene>
<dbReference type="GO" id="GO:0009003">
    <property type="term" value="F:signal peptidase activity"/>
    <property type="evidence" value="ECO:0007669"/>
    <property type="project" value="UniProtKB-EC"/>
</dbReference>
<geneLocation type="plasmid" evidence="5 6">
    <name>pPAES01</name>
</geneLocation>
<dbReference type="SUPFAM" id="SSF51306">
    <property type="entry name" value="LexA/Signal peptidase"/>
    <property type="match status" value="1"/>
</dbReference>
<protein>
    <recommendedName>
        <fullName evidence="2 3">Signal peptidase I</fullName>
        <ecNumber evidence="3">3.4.21.89</ecNumber>
    </recommendedName>
</protein>
<keyword evidence="6" id="KW-1185">Reference proteome</keyword>
<keyword evidence="3" id="KW-0378">Hydrolase</keyword>
<dbReference type="GO" id="GO:0016020">
    <property type="term" value="C:membrane"/>
    <property type="evidence" value="ECO:0007669"/>
    <property type="project" value="UniProtKB-SubCell"/>
</dbReference>
<dbReference type="PANTHER" id="PTHR43390:SF1">
    <property type="entry name" value="CHLOROPLAST PROCESSING PEPTIDASE"/>
    <property type="match status" value="1"/>
</dbReference>
<dbReference type="GO" id="GO:0004252">
    <property type="term" value="F:serine-type endopeptidase activity"/>
    <property type="evidence" value="ECO:0007669"/>
    <property type="project" value="InterPro"/>
</dbReference>
<evidence type="ECO:0000313" key="5">
    <source>
        <dbReference type="EMBL" id="ACF47333.1"/>
    </source>
</evidence>
<comment type="catalytic activity">
    <reaction evidence="3">
        <text>Cleavage of hydrophobic, N-terminal signal or leader sequences from secreted and periplasmic proteins.</text>
        <dbReference type="EC" id="3.4.21.89"/>
    </reaction>
</comment>
<dbReference type="NCBIfam" id="TIGR02227">
    <property type="entry name" value="sigpep_I_bact"/>
    <property type="match status" value="1"/>
</dbReference>
<name>B4S9K6_PROA2</name>
<dbReference type="Pfam" id="PF10502">
    <property type="entry name" value="Peptidase_S26"/>
    <property type="match status" value="1"/>
</dbReference>
<keyword evidence="3" id="KW-0812">Transmembrane</keyword>
<comment type="similarity">
    <text evidence="1 3">Belongs to the peptidase S26 family.</text>
</comment>
<evidence type="ECO:0000259" key="4">
    <source>
        <dbReference type="Pfam" id="PF10502"/>
    </source>
</evidence>
<comment type="subcellular location">
    <subcellularLocation>
        <location evidence="3">Membrane</location>
        <topology evidence="3">Single-pass type II membrane protein</topology>
    </subcellularLocation>
</comment>
<feature type="domain" description="Peptidase S26" evidence="4">
    <location>
        <begin position="28"/>
        <end position="166"/>
    </location>
</feature>
<dbReference type="Proteomes" id="UP000002725">
    <property type="component" value="Plasmid pPAES01"/>
</dbReference>
<dbReference type="InterPro" id="IPR019533">
    <property type="entry name" value="Peptidase_S26"/>
</dbReference>
<dbReference type="AlphaFoldDB" id="B4S9K6"/>
<dbReference type="PANTHER" id="PTHR43390">
    <property type="entry name" value="SIGNAL PEPTIDASE I"/>
    <property type="match status" value="1"/>
</dbReference>
<keyword evidence="3" id="KW-0645">Protease</keyword>